<proteinExistence type="predicted"/>
<protein>
    <submittedName>
        <fullName evidence="2">20489_t:CDS:1</fullName>
    </submittedName>
</protein>
<comment type="caution">
    <text evidence="2">The sequence shown here is derived from an EMBL/GenBank/DDBJ whole genome shotgun (WGS) entry which is preliminary data.</text>
</comment>
<evidence type="ECO:0000313" key="2">
    <source>
        <dbReference type="EMBL" id="CAG8708384.1"/>
    </source>
</evidence>
<evidence type="ECO:0000256" key="1">
    <source>
        <dbReference type="SAM" id="MobiDB-lite"/>
    </source>
</evidence>
<gene>
    <name evidence="2" type="ORF">GMARGA_LOCUS12587</name>
</gene>
<feature type="region of interest" description="Disordered" evidence="1">
    <location>
        <begin position="1"/>
        <end position="24"/>
    </location>
</feature>
<feature type="non-terminal residue" evidence="2">
    <location>
        <position position="1"/>
    </location>
</feature>
<accession>A0ABN7V1U1</accession>
<sequence length="113" mass="13151">QGQRLRAMQQKNSQQGHQLPKNEYTNSLDVLTDVKTRWTSKKEGEKLERLCLNLEEREFLQQIIEFFAPHEEAKETFDTYLDLIYGSELANNNRNKTNSGSDYELPSGGSRQQ</sequence>
<dbReference type="EMBL" id="CAJVQB010007738">
    <property type="protein sequence ID" value="CAG8708384.1"/>
    <property type="molecule type" value="Genomic_DNA"/>
</dbReference>
<reference evidence="2 3" key="1">
    <citation type="submission" date="2021-06" db="EMBL/GenBank/DDBJ databases">
        <authorList>
            <person name="Kallberg Y."/>
            <person name="Tangrot J."/>
            <person name="Rosling A."/>
        </authorList>
    </citation>
    <scope>NUCLEOTIDE SEQUENCE [LARGE SCALE GENOMIC DNA]</scope>
    <source>
        <strain evidence="2 3">120-4 pot B 10/14</strain>
    </source>
</reference>
<name>A0ABN7V1U1_GIGMA</name>
<feature type="region of interest" description="Disordered" evidence="1">
    <location>
        <begin position="90"/>
        <end position="113"/>
    </location>
</feature>
<evidence type="ECO:0000313" key="3">
    <source>
        <dbReference type="Proteomes" id="UP000789901"/>
    </source>
</evidence>
<keyword evidence="3" id="KW-1185">Reference proteome</keyword>
<organism evidence="2 3">
    <name type="scientific">Gigaspora margarita</name>
    <dbReference type="NCBI Taxonomy" id="4874"/>
    <lineage>
        <taxon>Eukaryota</taxon>
        <taxon>Fungi</taxon>
        <taxon>Fungi incertae sedis</taxon>
        <taxon>Mucoromycota</taxon>
        <taxon>Glomeromycotina</taxon>
        <taxon>Glomeromycetes</taxon>
        <taxon>Diversisporales</taxon>
        <taxon>Gigasporaceae</taxon>
        <taxon>Gigaspora</taxon>
    </lineage>
</organism>
<dbReference type="Proteomes" id="UP000789901">
    <property type="component" value="Unassembled WGS sequence"/>
</dbReference>
<feature type="compositionally biased region" description="Polar residues" evidence="1">
    <location>
        <begin position="90"/>
        <end position="101"/>
    </location>
</feature>